<accession>A0A5B0PFP3</accession>
<organism evidence="2 4">
    <name type="scientific">Puccinia graminis f. sp. tritici</name>
    <dbReference type="NCBI Taxonomy" id="56615"/>
    <lineage>
        <taxon>Eukaryota</taxon>
        <taxon>Fungi</taxon>
        <taxon>Dikarya</taxon>
        <taxon>Basidiomycota</taxon>
        <taxon>Pucciniomycotina</taxon>
        <taxon>Pucciniomycetes</taxon>
        <taxon>Pucciniales</taxon>
        <taxon>Pucciniaceae</taxon>
        <taxon>Puccinia</taxon>
    </lineage>
</organism>
<feature type="compositionally biased region" description="Polar residues" evidence="1">
    <location>
        <begin position="65"/>
        <end position="82"/>
    </location>
</feature>
<dbReference type="Proteomes" id="UP000324748">
    <property type="component" value="Unassembled WGS sequence"/>
</dbReference>
<comment type="caution">
    <text evidence="2">The sequence shown here is derived from an EMBL/GenBank/DDBJ whole genome shotgun (WGS) entry which is preliminary data.</text>
</comment>
<dbReference type="AlphaFoldDB" id="A0A5B0PFP3"/>
<gene>
    <name evidence="2" type="ORF">PGT21_024354</name>
    <name evidence="3" type="ORF">PGTUg99_018638</name>
</gene>
<dbReference type="EMBL" id="VDEP01000208">
    <property type="protein sequence ID" value="KAA1123479.1"/>
    <property type="molecule type" value="Genomic_DNA"/>
</dbReference>
<sequence>MSLHGSNCLVGLVHFNPLCIDICQILPHKDESANKHCKNLVDDKMKPSKPHRLGYRMSEGMKLISASSLPDTGDETISSNPWEKSPHNLPHDISNKAPANEEASKASSPIINRINLTTQPELLARLSLKTIEYPSDQSNTI</sequence>
<evidence type="ECO:0000313" key="4">
    <source>
        <dbReference type="Proteomes" id="UP000324748"/>
    </source>
</evidence>
<feature type="region of interest" description="Disordered" evidence="1">
    <location>
        <begin position="65"/>
        <end position="106"/>
    </location>
</feature>
<dbReference type="EMBL" id="VSWC01000054">
    <property type="protein sequence ID" value="KAA1099903.1"/>
    <property type="molecule type" value="Genomic_DNA"/>
</dbReference>
<evidence type="ECO:0000256" key="1">
    <source>
        <dbReference type="SAM" id="MobiDB-lite"/>
    </source>
</evidence>
<keyword evidence="4" id="KW-1185">Reference proteome</keyword>
<evidence type="ECO:0000313" key="2">
    <source>
        <dbReference type="EMBL" id="KAA1099903.1"/>
    </source>
</evidence>
<evidence type="ECO:0000313" key="3">
    <source>
        <dbReference type="EMBL" id="KAA1123479.1"/>
    </source>
</evidence>
<evidence type="ECO:0000313" key="5">
    <source>
        <dbReference type="Proteomes" id="UP000325313"/>
    </source>
</evidence>
<name>A0A5B0PFP3_PUCGR</name>
<proteinExistence type="predicted"/>
<protein>
    <submittedName>
        <fullName evidence="2">Uncharacterized protein</fullName>
    </submittedName>
</protein>
<feature type="compositionally biased region" description="Basic and acidic residues" evidence="1">
    <location>
        <begin position="84"/>
        <end position="94"/>
    </location>
</feature>
<reference evidence="4 5" key="1">
    <citation type="submission" date="2019-05" db="EMBL/GenBank/DDBJ databases">
        <title>Emergence of the Ug99 lineage of the wheat stem rust pathogen through somatic hybridization.</title>
        <authorList>
            <person name="Li F."/>
            <person name="Upadhyaya N.M."/>
            <person name="Sperschneider J."/>
            <person name="Matny O."/>
            <person name="Nguyen-Phuc H."/>
            <person name="Mago R."/>
            <person name="Raley C."/>
            <person name="Miller M.E."/>
            <person name="Silverstein K.A.T."/>
            <person name="Henningsen E."/>
            <person name="Hirsch C.D."/>
            <person name="Visser B."/>
            <person name="Pretorius Z.A."/>
            <person name="Steffenson B.J."/>
            <person name="Schwessinger B."/>
            <person name="Dodds P.N."/>
            <person name="Figueroa M."/>
        </authorList>
    </citation>
    <scope>NUCLEOTIDE SEQUENCE [LARGE SCALE GENOMIC DNA]</scope>
    <source>
        <strain evidence="2">21-0</strain>
        <strain evidence="3 5">Ug99</strain>
    </source>
</reference>
<dbReference type="Proteomes" id="UP000325313">
    <property type="component" value="Unassembled WGS sequence"/>
</dbReference>